<protein>
    <submittedName>
        <fullName evidence="2">Extracellular solute-binding protein</fullName>
    </submittedName>
</protein>
<feature type="signal peptide" evidence="1">
    <location>
        <begin position="1"/>
        <end position="28"/>
    </location>
</feature>
<dbReference type="SUPFAM" id="SSF53850">
    <property type="entry name" value="Periplasmic binding protein-like II"/>
    <property type="match status" value="1"/>
</dbReference>
<reference evidence="2" key="1">
    <citation type="submission" date="2021-04" db="EMBL/GenBank/DDBJ databases">
        <title>Microbacterium tenobrionis sp. nov. and Microbacterium allomyrinae sp. nov., isolated from larvae of Tenobrio molitor and Allomyrina dichotoma, respectively.</title>
        <authorList>
            <person name="Lee S.D."/>
        </authorList>
    </citation>
    <scope>NUCLEOTIDE SEQUENCE</scope>
    <source>
        <strain evidence="2">YMB-B2</strain>
    </source>
</reference>
<feature type="chain" id="PRO_5040862414" evidence="1">
    <location>
        <begin position="29"/>
        <end position="432"/>
    </location>
</feature>
<dbReference type="AlphaFoldDB" id="A0A9X1LMS5"/>
<organism evidence="2 3">
    <name type="scientific">Microbacterium tenebrionis</name>
    <dbReference type="NCBI Taxonomy" id="2830665"/>
    <lineage>
        <taxon>Bacteria</taxon>
        <taxon>Bacillati</taxon>
        <taxon>Actinomycetota</taxon>
        <taxon>Actinomycetes</taxon>
        <taxon>Micrococcales</taxon>
        <taxon>Microbacteriaceae</taxon>
        <taxon>Microbacterium</taxon>
    </lineage>
</organism>
<keyword evidence="3" id="KW-1185">Reference proteome</keyword>
<dbReference type="Pfam" id="PF01547">
    <property type="entry name" value="SBP_bac_1"/>
    <property type="match status" value="1"/>
</dbReference>
<dbReference type="PANTHER" id="PTHR43649:SF14">
    <property type="entry name" value="BLR3389 PROTEIN"/>
    <property type="match status" value="1"/>
</dbReference>
<proteinExistence type="predicted"/>
<evidence type="ECO:0000313" key="3">
    <source>
        <dbReference type="Proteomes" id="UP001139289"/>
    </source>
</evidence>
<name>A0A9X1LMS5_9MICO</name>
<dbReference type="Proteomes" id="UP001139289">
    <property type="component" value="Unassembled WGS sequence"/>
</dbReference>
<keyword evidence="1" id="KW-0732">Signal</keyword>
<dbReference type="RefSeq" id="WP_227529793.1">
    <property type="nucleotide sequence ID" value="NZ_JAGTTM010000001.1"/>
</dbReference>
<dbReference type="Gene3D" id="3.40.190.10">
    <property type="entry name" value="Periplasmic binding protein-like II"/>
    <property type="match status" value="2"/>
</dbReference>
<dbReference type="PANTHER" id="PTHR43649">
    <property type="entry name" value="ARABINOSE-BINDING PROTEIN-RELATED"/>
    <property type="match status" value="1"/>
</dbReference>
<dbReference type="InterPro" id="IPR006059">
    <property type="entry name" value="SBP"/>
</dbReference>
<dbReference type="InterPro" id="IPR050490">
    <property type="entry name" value="Bact_solute-bd_prot1"/>
</dbReference>
<dbReference type="PROSITE" id="PS51257">
    <property type="entry name" value="PROKAR_LIPOPROTEIN"/>
    <property type="match status" value="1"/>
</dbReference>
<dbReference type="EMBL" id="JAGTTM010000001">
    <property type="protein sequence ID" value="MCC2028555.1"/>
    <property type="molecule type" value="Genomic_DNA"/>
</dbReference>
<gene>
    <name evidence="2" type="ORF">KEC56_03280</name>
</gene>
<accession>A0A9X1LMS5</accession>
<comment type="caution">
    <text evidence="2">The sequence shown here is derived from an EMBL/GenBank/DDBJ whole genome shotgun (WGS) entry which is preliminary data.</text>
</comment>
<evidence type="ECO:0000313" key="2">
    <source>
        <dbReference type="EMBL" id="MCC2028555.1"/>
    </source>
</evidence>
<evidence type="ECO:0000256" key="1">
    <source>
        <dbReference type="SAM" id="SignalP"/>
    </source>
</evidence>
<sequence length="432" mass="47065">MGRTDTAKKRLGAVAAALALTLTLGACSQGSASGGGGSGGDTVTLNGDRADFAEGFALASDALQEITGYGLEARDVPSTENYQQIVRSSLKTNSTTDIVKWWNGYRLQELARSGGLADLSDEWDKAVEEGWVNPDTRDSFAYDDKVYGLPIYKSYWVIFYSKQVFEDAGITPPTTWAEFESNNDKLKAAGVTPLFATQEAGWTSFIWFAEILSKLDPEFYQKLMEGEAKYTDPTARQAMEIWADMYAKGWFTSPDTAWDTEPALFAAGTVAQVPMGTWRNGTFAESMDESQYGAYLLPTVDEGVAPSVIVESGVISMAEKAPNADATREVMANWLNPEVQEPWANEIKDTSANPEVATEDPVLASVLDQVKDAEPAELVRYWEAGPPALIEGGVQFLGAFMANPSPDNIDPTLEKLQQLADTEWANWKADGK</sequence>